<comment type="caution">
    <text evidence="3">The sequence shown here is derived from an EMBL/GenBank/DDBJ whole genome shotgun (WGS) entry which is preliminary data.</text>
</comment>
<dbReference type="PANTHER" id="PTHR46229">
    <property type="entry name" value="BOLA TRANSCRIPTION REGULATOR"/>
    <property type="match status" value="1"/>
</dbReference>
<protein>
    <recommendedName>
        <fullName evidence="5">BolA-like protein</fullName>
    </recommendedName>
</protein>
<evidence type="ECO:0000256" key="1">
    <source>
        <dbReference type="ARBA" id="ARBA00005578"/>
    </source>
</evidence>
<comment type="similarity">
    <text evidence="1 2">Belongs to the BolA/IbaG family.</text>
</comment>
<dbReference type="Gene3D" id="3.30.300.90">
    <property type="entry name" value="BolA-like"/>
    <property type="match status" value="1"/>
</dbReference>
<dbReference type="Pfam" id="PF01722">
    <property type="entry name" value="BolA"/>
    <property type="match status" value="1"/>
</dbReference>
<evidence type="ECO:0000313" key="4">
    <source>
        <dbReference type="Proteomes" id="UP001292079"/>
    </source>
</evidence>
<keyword evidence="4" id="KW-1185">Reference proteome</keyword>
<dbReference type="InterPro" id="IPR002634">
    <property type="entry name" value="BolA"/>
</dbReference>
<reference evidence="3" key="1">
    <citation type="submission" date="2022-04" db="EMBL/GenBank/DDBJ databases">
        <authorList>
            <person name="Xu L."/>
            <person name="Lv Z."/>
        </authorList>
    </citation>
    <scope>NUCLEOTIDE SEQUENCE</scope>
    <source>
        <strain evidence="3">LV_2022a</strain>
    </source>
</reference>
<accession>A0AAE1ZE68</accession>
<evidence type="ECO:0000313" key="3">
    <source>
        <dbReference type="EMBL" id="KAK4472381.1"/>
    </source>
</evidence>
<evidence type="ECO:0000256" key="2">
    <source>
        <dbReference type="RuleBase" id="RU003860"/>
    </source>
</evidence>
<name>A0AAE1ZE68_SCHME</name>
<organism evidence="3 4">
    <name type="scientific">Schistosoma mekongi</name>
    <name type="common">Parasitic worm</name>
    <dbReference type="NCBI Taxonomy" id="38744"/>
    <lineage>
        <taxon>Eukaryota</taxon>
        <taxon>Metazoa</taxon>
        <taxon>Spiralia</taxon>
        <taxon>Lophotrochozoa</taxon>
        <taxon>Platyhelminthes</taxon>
        <taxon>Trematoda</taxon>
        <taxon>Digenea</taxon>
        <taxon>Strigeidida</taxon>
        <taxon>Schistosomatoidea</taxon>
        <taxon>Schistosomatidae</taxon>
        <taxon>Schistosoma</taxon>
    </lineage>
</organism>
<dbReference type="PIRSF" id="PIRSF003113">
    <property type="entry name" value="BolA"/>
    <property type="match status" value="1"/>
</dbReference>
<reference evidence="3" key="2">
    <citation type="journal article" date="2023" name="Infect Dis Poverty">
        <title>Chromosome-scale genome of the human blood fluke Schistosoma mekongi and its implications for public health.</title>
        <authorList>
            <person name="Zhou M."/>
            <person name="Xu L."/>
            <person name="Xu D."/>
            <person name="Chen W."/>
            <person name="Khan J."/>
            <person name="Hu Y."/>
            <person name="Huang H."/>
            <person name="Wei H."/>
            <person name="Zhang Y."/>
            <person name="Chusongsang P."/>
            <person name="Tanasarnprasert K."/>
            <person name="Hu X."/>
            <person name="Limpanont Y."/>
            <person name="Lv Z."/>
        </authorList>
    </citation>
    <scope>NUCLEOTIDE SEQUENCE</scope>
    <source>
        <strain evidence="3">LV_2022a</strain>
    </source>
</reference>
<dbReference type="PANTHER" id="PTHR46229:SF2">
    <property type="entry name" value="BOLA-LIKE PROTEIN 1"/>
    <property type="match status" value="1"/>
</dbReference>
<dbReference type="InterPro" id="IPR036065">
    <property type="entry name" value="BolA-like_sf"/>
</dbReference>
<sequence length="127" mass="14406">MSFFSSLELSKVISLTPSIAWRCLSSDVGPVETRMHQLLSRTFKPTFLKIYNESHRHNQKLGGETHFRVVIVSHKFNTLSPVKRERLVHKSLEHELQAGVHALSVIARAVDEPLDMHTSPPCQQPVV</sequence>
<dbReference type="AlphaFoldDB" id="A0AAE1ZE68"/>
<evidence type="ECO:0008006" key="5">
    <source>
        <dbReference type="Google" id="ProtNLM"/>
    </source>
</evidence>
<dbReference type="GO" id="GO:0005739">
    <property type="term" value="C:mitochondrion"/>
    <property type="evidence" value="ECO:0007669"/>
    <property type="project" value="TreeGrafter"/>
</dbReference>
<proteinExistence type="inferred from homology"/>
<dbReference type="EMBL" id="JALJAT010000002">
    <property type="protein sequence ID" value="KAK4472381.1"/>
    <property type="molecule type" value="Genomic_DNA"/>
</dbReference>
<dbReference type="Proteomes" id="UP001292079">
    <property type="component" value="Unassembled WGS sequence"/>
</dbReference>
<dbReference type="SUPFAM" id="SSF82657">
    <property type="entry name" value="BolA-like"/>
    <property type="match status" value="1"/>
</dbReference>
<gene>
    <name evidence="3" type="ORF">MN116_003640</name>
</gene>
<dbReference type="InterPro" id="IPR050961">
    <property type="entry name" value="BolA/IbaG_stress_morph_reg"/>
</dbReference>